<evidence type="ECO:0000313" key="1">
    <source>
        <dbReference type="EMBL" id="MBP2326755.1"/>
    </source>
</evidence>
<dbReference type="InterPro" id="IPR032801">
    <property type="entry name" value="PXL2A/B/C"/>
</dbReference>
<dbReference type="CDD" id="cd02970">
    <property type="entry name" value="PRX_like2"/>
    <property type="match status" value="1"/>
</dbReference>
<evidence type="ECO:0008006" key="3">
    <source>
        <dbReference type="Google" id="ProtNLM"/>
    </source>
</evidence>
<dbReference type="Pfam" id="PF13911">
    <property type="entry name" value="AhpC-TSA_2"/>
    <property type="match status" value="1"/>
</dbReference>
<comment type="caution">
    <text evidence="1">The sequence shown here is derived from an EMBL/GenBank/DDBJ whole genome shotgun (WGS) entry which is preliminary data.</text>
</comment>
<organism evidence="1 2">
    <name type="scientific">Kibdelosporangium banguiense</name>
    <dbReference type="NCBI Taxonomy" id="1365924"/>
    <lineage>
        <taxon>Bacteria</taxon>
        <taxon>Bacillati</taxon>
        <taxon>Actinomycetota</taxon>
        <taxon>Actinomycetes</taxon>
        <taxon>Pseudonocardiales</taxon>
        <taxon>Pseudonocardiaceae</taxon>
        <taxon>Kibdelosporangium</taxon>
    </lineage>
</organism>
<accession>A0ABS4TQS5</accession>
<protein>
    <recommendedName>
        <fullName evidence="3">AhpC/TSA family protein</fullName>
    </recommendedName>
</protein>
<dbReference type="SUPFAM" id="SSF52833">
    <property type="entry name" value="Thioredoxin-like"/>
    <property type="match status" value="1"/>
</dbReference>
<reference evidence="1 2" key="1">
    <citation type="submission" date="2021-03" db="EMBL/GenBank/DDBJ databases">
        <title>Sequencing the genomes of 1000 actinobacteria strains.</title>
        <authorList>
            <person name="Klenk H.-P."/>
        </authorList>
    </citation>
    <scope>NUCLEOTIDE SEQUENCE [LARGE SCALE GENOMIC DNA]</scope>
    <source>
        <strain evidence="1 2">DSM 46670</strain>
    </source>
</reference>
<name>A0ABS4TQS5_9PSEU</name>
<gene>
    <name evidence="1" type="ORF">JOF56_007140</name>
</gene>
<dbReference type="RefSeq" id="WP_209643787.1">
    <property type="nucleotide sequence ID" value="NZ_JAGINW010000001.1"/>
</dbReference>
<dbReference type="Gene3D" id="3.40.30.10">
    <property type="entry name" value="Glutaredoxin"/>
    <property type="match status" value="1"/>
</dbReference>
<sequence length="175" mass="19348">MKYREFTSVTSGTVAVPDRTRLVHLQFRRFAGCPVCNLHLQSIVRRHREIVDAGIREVVVFHSTAAELQEHTAGLPFAVVADPDKHLYQEFGVETGPRALLNPRAWPAIIRAIGRTIASGEPLPSGRARNGRLGLPADFLIAPDGEILAQKRGEHAYDQWTVDELLRLAVATAKV</sequence>
<dbReference type="Proteomes" id="UP001519332">
    <property type="component" value="Unassembled WGS sequence"/>
</dbReference>
<proteinExistence type="predicted"/>
<dbReference type="InterPro" id="IPR036249">
    <property type="entry name" value="Thioredoxin-like_sf"/>
</dbReference>
<evidence type="ECO:0000313" key="2">
    <source>
        <dbReference type="Proteomes" id="UP001519332"/>
    </source>
</evidence>
<keyword evidence="2" id="KW-1185">Reference proteome</keyword>
<dbReference type="EMBL" id="JAGINW010000001">
    <property type="protein sequence ID" value="MBP2326755.1"/>
    <property type="molecule type" value="Genomic_DNA"/>
</dbReference>